<evidence type="ECO:0000256" key="1">
    <source>
        <dbReference type="ARBA" id="ARBA00008779"/>
    </source>
</evidence>
<dbReference type="SUPFAM" id="SSF53649">
    <property type="entry name" value="Alkaline phosphatase-like"/>
    <property type="match status" value="1"/>
</dbReference>
<dbReference type="STRING" id="1184151.AW736_15590"/>
<dbReference type="PANTHER" id="PTHR42693:SF53">
    <property type="entry name" value="ENDO-4-O-SULFATASE"/>
    <property type="match status" value="1"/>
</dbReference>
<evidence type="ECO:0000313" key="6">
    <source>
        <dbReference type="Proteomes" id="UP000078486"/>
    </source>
</evidence>
<evidence type="ECO:0000313" key="5">
    <source>
        <dbReference type="EMBL" id="OAM88756.1"/>
    </source>
</evidence>
<comment type="PTM">
    <text evidence="3">The conversion to 3-oxoalanine (also known as C-formylglycine, FGly), of a serine or cysteine residue in prokaryotes and of a cysteine residue in eukaryotes, is critical for catalytic activity.</text>
</comment>
<evidence type="ECO:0000259" key="4">
    <source>
        <dbReference type="Pfam" id="PF00884"/>
    </source>
</evidence>
<evidence type="ECO:0000256" key="2">
    <source>
        <dbReference type="ARBA" id="ARBA00022801"/>
    </source>
</evidence>
<dbReference type="AlphaFoldDB" id="A0A178II85"/>
<feature type="domain" description="Sulfatase N-terminal" evidence="4">
    <location>
        <begin position="3"/>
        <end position="331"/>
    </location>
</feature>
<sequence>MRTPNLDAVAREGMRFGCAYSSCPISMPARTDLLTGLFPHSTGLWGNTIEWAPIVAQARLFADMKTAGYTTAQIGKTHWLSGNMWKQQSLANPDAFYAALKLDHVDNIPSPFSTPGAPKSDYARYLKSIGKWEAVASDLAHRLRNDSYLPKASACTPEEHNEMFVANRTIEFLQKQPLDKPLFLVASWFGPHNPLDAPEPYASMYDPDSLAMPPNLKFPISSGGYKYDERQWRKMRANYLGKITYIDHCVGKVFDALKKRGNWDNTLIIFISDHGDMMGAHGAMAKGSFYEESVGVPMWVRPPKGVKVAAPESGVPVSLNDVYATVVEAAGGKVSPQRVTRSLLPIVRGEVTEDDGRTVFSEIYFRNKLSCMTRKGDYKWFYQQGREHLFNLKQDPYELTNLIAAPAHAALAREMKENYHEWLFATQINYSEGYKPMALRAKEGTL</sequence>
<dbReference type="PANTHER" id="PTHR42693">
    <property type="entry name" value="ARYLSULFATASE FAMILY MEMBER"/>
    <property type="match status" value="1"/>
</dbReference>
<keyword evidence="2" id="KW-0378">Hydrolase</keyword>
<accession>A0A178II85</accession>
<dbReference type="EMBL" id="LRRQ01000124">
    <property type="protein sequence ID" value="OAM88756.1"/>
    <property type="molecule type" value="Genomic_DNA"/>
</dbReference>
<dbReference type="GO" id="GO:0004065">
    <property type="term" value="F:arylsulfatase activity"/>
    <property type="evidence" value="ECO:0007669"/>
    <property type="project" value="TreeGrafter"/>
</dbReference>
<gene>
    <name evidence="5" type="ORF">AW736_15590</name>
</gene>
<dbReference type="InterPro" id="IPR050738">
    <property type="entry name" value="Sulfatase"/>
</dbReference>
<proteinExistence type="inferred from homology"/>
<dbReference type="InterPro" id="IPR017850">
    <property type="entry name" value="Alkaline_phosphatase_core_sf"/>
</dbReference>
<organism evidence="5 6">
    <name type="scientific">Termitidicoccus mucosus</name>
    <dbReference type="NCBI Taxonomy" id="1184151"/>
    <lineage>
        <taxon>Bacteria</taxon>
        <taxon>Pseudomonadati</taxon>
        <taxon>Verrucomicrobiota</taxon>
        <taxon>Opitutia</taxon>
        <taxon>Opitutales</taxon>
        <taxon>Opitutaceae</taxon>
        <taxon>Termitidicoccus</taxon>
    </lineage>
</organism>
<evidence type="ECO:0000256" key="3">
    <source>
        <dbReference type="PIRSR" id="PIRSR600917-52"/>
    </source>
</evidence>
<reference evidence="5 6" key="1">
    <citation type="submission" date="2016-01" db="EMBL/GenBank/DDBJ databases">
        <title>High potential of lignocellulose degradation of a new Verrucomicrobia species.</title>
        <authorList>
            <person name="Wang Y."/>
            <person name="Shi Y."/>
            <person name="Qiu Z."/>
            <person name="Liu S."/>
            <person name="Yang H."/>
        </authorList>
    </citation>
    <scope>NUCLEOTIDE SEQUENCE [LARGE SCALE GENOMIC DNA]</scope>
    <source>
        <strain evidence="5 6">TSB47</strain>
    </source>
</reference>
<protein>
    <recommendedName>
        <fullName evidence="4">Sulfatase N-terminal domain-containing protein</fullName>
    </recommendedName>
</protein>
<comment type="similarity">
    <text evidence="1">Belongs to the sulfatase family.</text>
</comment>
<dbReference type="Proteomes" id="UP000078486">
    <property type="component" value="Unassembled WGS sequence"/>
</dbReference>
<dbReference type="Gene3D" id="3.40.720.10">
    <property type="entry name" value="Alkaline Phosphatase, subunit A"/>
    <property type="match status" value="1"/>
</dbReference>
<feature type="modified residue" description="3-oxoalanine (Ser)" evidence="3">
    <location>
        <position position="26"/>
    </location>
</feature>
<dbReference type="InterPro" id="IPR000917">
    <property type="entry name" value="Sulfatase_N"/>
</dbReference>
<keyword evidence="6" id="KW-1185">Reference proteome</keyword>
<dbReference type="Pfam" id="PF00884">
    <property type="entry name" value="Sulfatase"/>
    <property type="match status" value="1"/>
</dbReference>
<comment type="caution">
    <text evidence="5">The sequence shown here is derived from an EMBL/GenBank/DDBJ whole genome shotgun (WGS) entry which is preliminary data.</text>
</comment>
<name>A0A178II85_9BACT</name>